<evidence type="ECO:0000256" key="3">
    <source>
        <dbReference type="ARBA" id="ARBA00022833"/>
    </source>
</evidence>
<dbReference type="GO" id="GO:0061630">
    <property type="term" value="F:ubiquitin protein ligase activity"/>
    <property type="evidence" value="ECO:0007669"/>
    <property type="project" value="InterPro"/>
</dbReference>
<evidence type="ECO:0000259" key="7">
    <source>
        <dbReference type="PROSITE" id="PS51157"/>
    </source>
</evidence>
<dbReference type="Proteomes" id="UP000663699">
    <property type="component" value="Chromosome 2"/>
</dbReference>
<dbReference type="InterPro" id="IPR040204">
    <property type="entry name" value="UBR7"/>
</dbReference>
<sequence>MTEKEIDGKADQESHVGSEISLIDYIEEQSHLEEEARESLPYSFDHCTHERRLRQPLYVCKTCFPANGECQKGGICYSCSIQCHGDHELIELYCKRDFRCDCGTDRLGTEMCKIRKERSPVDLDNQYNHNFEGRFCWCDDSYDPATDERTMFQCLLCEDWFHDQCIGMENIKNSDDYDFFICRSCVKKESWLKRYLYVKGFVCNKKNQVLYQNEQENILNAESTVNGEIPALNFDKNTKRKLDDDEFLESSPKKVKTENNTQQSCSWAILPMGPEEDVSLFLSNDFRLSICHCVQCLALMAKNPVLLAEEETYEPPEDSDDESLIDAGVRALNSLPRVQAIEGIIAYNYMKDALSKFLRPYAEEGKVVTEDAIREFFDRQMEEKKMSNIFSKTYKDTSF</sequence>
<dbReference type="SUPFAM" id="SSF57903">
    <property type="entry name" value="FYVE/PHD zinc finger"/>
    <property type="match status" value="1"/>
</dbReference>
<dbReference type="InterPro" id="IPR003126">
    <property type="entry name" value="Znf_UBR"/>
</dbReference>
<dbReference type="EMBL" id="CP054533">
    <property type="protein sequence ID" value="QSL64322.1"/>
    <property type="molecule type" value="Genomic_DNA"/>
</dbReference>
<dbReference type="InterPro" id="IPR011011">
    <property type="entry name" value="Znf_FYVE_PHD"/>
</dbReference>
<proteinExistence type="predicted"/>
<feature type="domain" description="PHD-type" evidence="6">
    <location>
        <begin position="133"/>
        <end position="188"/>
    </location>
</feature>
<dbReference type="OrthoDB" id="5795902at2759"/>
<evidence type="ECO:0000313" key="9">
    <source>
        <dbReference type="Proteomes" id="UP000663699"/>
    </source>
</evidence>
<organism evidence="8 9">
    <name type="scientific">Pneumocystis wakefieldiae</name>
    <dbReference type="NCBI Taxonomy" id="38082"/>
    <lineage>
        <taxon>Eukaryota</taxon>
        <taxon>Fungi</taxon>
        <taxon>Dikarya</taxon>
        <taxon>Ascomycota</taxon>
        <taxon>Taphrinomycotina</taxon>
        <taxon>Pneumocystomycetes</taxon>
        <taxon>Pneumocystaceae</taxon>
        <taxon>Pneumocystis</taxon>
    </lineage>
</organism>
<dbReference type="AlphaFoldDB" id="A0A899FWA9"/>
<evidence type="ECO:0008006" key="10">
    <source>
        <dbReference type="Google" id="ProtNLM"/>
    </source>
</evidence>
<dbReference type="PROSITE" id="PS50016">
    <property type="entry name" value="ZF_PHD_2"/>
    <property type="match status" value="1"/>
</dbReference>
<dbReference type="InterPro" id="IPR019786">
    <property type="entry name" value="Zinc_finger_PHD-type_CS"/>
</dbReference>
<evidence type="ECO:0000256" key="1">
    <source>
        <dbReference type="ARBA" id="ARBA00022723"/>
    </source>
</evidence>
<keyword evidence="1" id="KW-0479">Metal-binding</keyword>
<reference evidence="8" key="1">
    <citation type="submission" date="2020-06" db="EMBL/GenBank/DDBJ databases">
        <title>Genomes of multiple members of Pneumocystis genus reveal paths to human pathogen Pneumocystis jirovecii.</title>
        <authorList>
            <person name="Cisse O.H."/>
            <person name="Ma L."/>
            <person name="Dekker J."/>
            <person name="Khil P."/>
            <person name="Jo J."/>
            <person name="Brenchley J."/>
            <person name="Blair R."/>
            <person name="Pahar B."/>
            <person name="Chabe M."/>
            <person name="Van Rompay K.A."/>
            <person name="Keesler R."/>
            <person name="Sukura A."/>
            <person name="Hirsch V."/>
            <person name="Kutty G."/>
            <person name="Liu Y."/>
            <person name="Peng L."/>
            <person name="Chen J."/>
            <person name="Song J."/>
            <person name="Weissenbacher-Lang C."/>
            <person name="Xu J."/>
            <person name="Upham N.S."/>
            <person name="Stajich J.E."/>
            <person name="Cuomo C.A."/>
            <person name="Cushion M.T."/>
            <person name="Kovacs J.A."/>
        </authorList>
    </citation>
    <scope>NUCLEOTIDE SEQUENCE</scope>
    <source>
        <strain evidence="8">2A</strain>
    </source>
</reference>
<dbReference type="PROSITE" id="PS51157">
    <property type="entry name" value="ZF_UBR"/>
    <property type="match status" value="1"/>
</dbReference>
<dbReference type="GO" id="GO:0005737">
    <property type="term" value="C:cytoplasm"/>
    <property type="evidence" value="ECO:0007669"/>
    <property type="project" value="TreeGrafter"/>
</dbReference>
<dbReference type="CDD" id="cd19677">
    <property type="entry name" value="UBR-box_UBR7"/>
    <property type="match status" value="1"/>
</dbReference>
<evidence type="ECO:0000259" key="6">
    <source>
        <dbReference type="PROSITE" id="PS50016"/>
    </source>
</evidence>
<keyword evidence="2 4" id="KW-0863">Zinc-finger</keyword>
<dbReference type="Gene3D" id="2.60.120.650">
    <property type="entry name" value="Cupin"/>
    <property type="match status" value="1"/>
</dbReference>
<name>A0A899FWA9_9ASCO</name>
<dbReference type="PANTHER" id="PTHR13513">
    <property type="entry name" value="E3 UBIQUITIN-PROTEIN LIGASE UBR7"/>
    <property type="match status" value="1"/>
</dbReference>
<dbReference type="Pfam" id="PF02207">
    <property type="entry name" value="zf-UBR"/>
    <property type="match status" value="1"/>
</dbReference>
<keyword evidence="3" id="KW-0862">Zinc</keyword>
<dbReference type="SMART" id="SM00396">
    <property type="entry name" value="ZnF_UBR1"/>
    <property type="match status" value="1"/>
</dbReference>
<dbReference type="CDD" id="cd15542">
    <property type="entry name" value="PHD_UBR7"/>
    <property type="match status" value="1"/>
</dbReference>
<evidence type="ECO:0000256" key="4">
    <source>
        <dbReference type="PROSITE-ProRule" id="PRU00146"/>
    </source>
</evidence>
<gene>
    <name evidence="8" type="ORF">MERGE_001622</name>
</gene>
<keyword evidence="9" id="KW-1185">Reference proteome</keyword>
<feature type="zinc finger region" description="UBR-type" evidence="5">
    <location>
        <begin position="45"/>
        <end position="117"/>
    </location>
</feature>
<dbReference type="PANTHER" id="PTHR13513:SF9">
    <property type="entry name" value="E3 UBIQUITIN-PROTEIN LIGASE UBR7-RELATED"/>
    <property type="match status" value="1"/>
</dbReference>
<accession>A0A899FWA9</accession>
<dbReference type="InterPro" id="IPR047506">
    <property type="entry name" value="UBR7-like_UBR-box"/>
</dbReference>
<dbReference type="InterPro" id="IPR019787">
    <property type="entry name" value="Znf_PHD-finger"/>
</dbReference>
<evidence type="ECO:0000313" key="8">
    <source>
        <dbReference type="EMBL" id="QSL64322.1"/>
    </source>
</evidence>
<dbReference type="GO" id="GO:0008270">
    <property type="term" value="F:zinc ion binding"/>
    <property type="evidence" value="ECO:0007669"/>
    <property type="project" value="UniProtKB-KW"/>
</dbReference>
<dbReference type="PROSITE" id="PS01359">
    <property type="entry name" value="ZF_PHD_1"/>
    <property type="match status" value="1"/>
</dbReference>
<evidence type="ECO:0000256" key="2">
    <source>
        <dbReference type="ARBA" id="ARBA00022771"/>
    </source>
</evidence>
<dbReference type="InterPro" id="IPR001965">
    <property type="entry name" value="Znf_PHD"/>
</dbReference>
<feature type="domain" description="UBR-type" evidence="7">
    <location>
        <begin position="45"/>
        <end position="117"/>
    </location>
</feature>
<evidence type="ECO:0000256" key="5">
    <source>
        <dbReference type="PROSITE-ProRule" id="PRU00508"/>
    </source>
</evidence>
<dbReference type="SMART" id="SM00249">
    <property type="entry name" value="PHD"/>
    <property type="match status" value="1"/>
</dbReference>
<dbReference type="GO" id="GO:0032991">
    <property type="term" value="C:protein-containing complex"/>
    <property type="evidence" value="ECO:0007669"/>
    <property type="project" value="UniProtKB-ARBA"/>
</dbReference>
<protein>
    <recommendedName>
        <fullName evidence="10">UBR-type domain-containing protein</fullName>
    </recommendedName>
</protein>